<proteinExistence type="predicted"/>
<organism evidence="1">
    <name type="scientific">Anguilla anguilla</name>
    <name type="common">European freshwater eel</name>
    <name type="synonym">Muraena anguilla</name>
    <dbReference type="NCBI Taxonomy" id="7936"/>
    <lineage>
        <taxon>Eukaryota</taxon>
        <taxon>Metazoa</taxon>
        <taxon>Chordata</taxon>
        <taxon>Craniata</taxon>
        <taxon>Vertebrata</taxon>
        <taxon>Euteleostomi</taxon>
        <taxon>Actinopterygii</taxon>
        <taxon>Neopterygii</taxon>
        <taxon>Teleostei</taxon>
        <taxon>Anguilliformes</taxon>
        <taxon>Anguillidae</taxon>
        <taxon>Anguilla</taxon>
    </lineage>
</organism>
<protein>
    <submittedName>
        <fullName evidence="1">Uncharacterized protein</fullName>
    </submittedName>
</protein>
<sequence>MLRRFRLQTADPAKGGDQANVQDRRLTKFIQFRRNTNAVWCRFVCTRVNGRESIICIAV</sequence>
<reference evidence="1" key="2">
    <citation type="journal article" date="2015" name="Fish Shellfish Immunol.">
        <title>Early steps in the European eel (Anguilla anguilla)-Vibrio vulnificus interaction in the gills: Role of the RtxA13 toxin.</title>
        <authorList>
            <person name="Callol A."/>
            <person name="Pajuelo D."/>
            <person name="Ebbesson L."/>
            <person name="Teles M."/>
            <person name="MacKenzie S."/>
            <person name="Amaro C."/>
        </authorList>
    </citation>
    <scope>NUCLEOTIDE SEQUENCE</scope>
</reference>
<evidence type="ECO:0000313" key="1">
    <source>
        <dbReference type="EMBL" id="JAH91940.1"/>
    </source>
</evidence>
<accession>A0A0E9WQU4</accession>
<dbReference type="AlphaFoldDB" id="A0A0E9WQU4"/>
<dbReference type="EMBL" id="GBXM01016637">
    <property type="protein sequence ID" value="JAH91940.1"/>
    <property type="molecule type" value="Transcribed_RNA"/>
</dbReference>
<name>A0A0E9WQU4_ANGAN</name>
<reference evidence="1" key="1">
    <citation type="submission" date="2014-11" db="EMBL/GenBank/DDBJ databases">
        <authorList>
            <person name="Amaro Gonzalez C."/>
        </authorList>
    </citation>
    <scope>NUCLEOTIDE SEQUENCE</scope>
</reference>